<dbReference type="PROSITE" id="PS50893">
    <property type="entry name" value="ABC_TRANSPORTER_2"/>
    <property type="match status" value="1"/>
</dbReference>
<evidence type="ECO:0000256" key="2">
    <source>
        <dbReference type="ARBA" id="ARBA00022475"/>
    </source>
</evidence>
<evidence type="ECO:0000256" key="6">
    <source>
        <dbReference type="ARBA" id="ARBA00022970"/>
    </source>
</evidence>
<dbReference type="RefSeq" id="WP_345446461.1">
    <property type="nucleotide sequence ID" value="NZ_BAABKP010000003.1"/>
</dbReference>
<dbReference type="InterPro" id="IPR050086">
    <property type="entry name" value="MetN_ABC_transporter-like"/>
</dbReference>
<keyword evidence="2" id="KW-1003">Cell membrane</keyword>
<dbReference type="PANTHER" id="PTHR43166:SF30">
    <property type="entry name" value="METHIONINE IMPORT ATP-BINDING PROTEIN METN"/>
    <property type="match status" value="1"/>
</dbReference>
<dbReference type="InterPro" id="IPR027417">
    <property type="entry name" value="P-loop_NTPase"/>
</dbReference>
<keyword evidence="6" id="KW-0029">Amino-acid transport</keyword>
<evidence type="ECO:0000259" key="8">
    <source>
        <dbReference type="PROSITE" id="PS50893"/>
    </source>
</evidence>
<evidence type="ECO:0000313" key="9">
    <source>
        <dbReference type="EMBL" id="GAA4797873.1"/>
    </source>
</evidence>
<feature type="domain" description="ABC transporter" evidence="8">
    <location>
        <begin position="2"/>
        <end position="241"/>
    </location>
</feature>
<dbReference type="InterPro" id="IPR003593">
    <property type="entry name" value="AAA+_ATPase"/>
</dbReference>
<evidence type="ECO:0000256" key="3">
    <source>
        <dbReference type="ARBA" id="ARBA00022741"/>
    </source>
</evidence>
<dbReference type="EMBL" id="BAABKP010000003">
    <property type="protein sequence ID" value="GAA4797873.1"/>
    <property type="molecule type" value="Genomic_DNA"/>
</dbReference>
<keyword evidence="3" id="KW-0547">Nucleotide-binding</keyword>
<comment type="caution">
    <text evidence="9">The sequence shown here is derived from an EMBL/GenBank/DDBJ whole genome shotgun (WGS) entry which is preliminary data.</text>
</comment>
<proteinExistence type="predicted"/>
<organism evidence="9 10">
    <name type="scientific">Rothia endophytica</name>
    <dbReference type="NCBI Taxonomy" id="1324766"/>
    <lineage>
        <taxon>Bacteria</taxon>
        <taxon>Bacillati</taxon>
        <taxon>Actinomycetota</taxon>
        <taxon>Actinomycetes</taxon>
        <taxon>Micrococcales</taxon>
        <taxon>Micrococcaceae</taxon>
        <taxon>Rothia</taxon>
    </lineage>
</organism>
<keyword evidence="10" id="KW-1185">Reference proteome</keyword>
<evidence type="ECO:0000256" key="4">
    <source>
        <dbReference type="ARBA" id="ARBA00022840"/>
    </source>
</evidence>
<accession>A0ABP9BMU9</accession>
<keyword evidence="5" id="KW-1278">Translocase</keyword>
<gene>
    <name evidence="9" type="ORF">GCM10023352_16930</name>
</gene>
<evidence type="ECO:0000256" key="1">
    <source>
        <dbReference type="ARBA" id="ARBA00022448"/>
    </source>
</evidence>
<dbReference type="Pfam" id="PF00005">
    <property type="entry name" value="ABC_tran"/>
    <property type="match status" value="1"/>
</dbReference>
<dbReference type="InterPro" id="IPR017871">
    <property type="entry name" value="ABC_transporter-like_CS"/>
</dbReference>
<protein>
    <recommendedName>
        <fullName evidence="8">ABC transporter domain-containing protein</fullName>
    </recommendedName>
</protein>
<dbReference type="PROSITE" id="PS00211">
    <property type="entry name" value="ABC_TRANSPORTER_1"/>
    <property type="match status" value="1"/>
</dbReference>
<dbReference type="InterPro" id="IPR003439">
    <property type="entry name" value="ABC_transporter-like_ATP-bd"/>
</dbReference>
<keyword evidence="4" id="KW-0067">ATP-binding</keyword>
<keyword evidence="7" id="KW-0472">Membrane</keyword>
<name>A0ABP9BMU9_9MICC</name>
<dbReference type="Gene3D" id="3.40.50.300">
    <property type="entry name" value="P-loop containing nucleotide triphosphate hydrolases"/>
    <property type="match status" value="1"/>
</dbReference>
<dbReference type="SUPFAM" id="SSF52540">
    <property type="entry name" value="P-loop containing nucleoside triphosphate hydrolases"/>
    <property type="match status" value="1"/>
</dbReference>
<evidence type="ECO:0000313" key="10">
    <source>
        <dbReference type="Proteomes" id="UP001500187"/>
    </source>
</evidence>
<evidence type="ECO:0000256" key="7">
    <source>
        <dbReference type="ARBA" id="ARBA00023136"/>
    </source>
</evidence>
<dbReference type="PANTHER" id="PTHR43166">
    <property type="entry name" value="AMINO ACID IMPORT ATP-BINDING PROTEIN"/>
    <property type="match status" value="1"/>
</dbReference>
<sequence length="271" mass="29581">MIQLDNVSVSYGRGERKFCAVKDVSLHVPKSSIQGIIGFSGAGKSTLLRSINLLERPSAGRILIDGTDLTNLNPAQLREARHNIGMIFQHFNLVNNLTVRKNVELALKFAGVSRAFRKEKARQALEIVDLAGKENAYPGQLSGGQKQRVAIARALAPQPQILLCDEPTSAVDPRTTGSILQYLKDINTEFGITTVLVTHEMNVVKALADEIAILEGGALVEQVSTKDIRRKNFIPTSDIGAYLLDDSIRLNPTVELAASEPVQSVEELHHV</sequence>
<keyword evidence="1" id="KW-0813">Transport</keyword>
<dbReference type="Proteomes" id="UP001500187">
    <property type="component" value="Unassembled WGS sequence"/>
</dbReference>
<evidence type="ECO:0000256" key="5">
    <source>
        <dbReference type="ARBA" id="ARBA00022967"/>
    </source>
</evidence>
<reference evidence="10" key="1">
    <citation type="journal article" date="2019" name="Int. J. Syst. Evol. Microbiol.">
        <title>The Global Catalogue of Microorganisms (GCM) 10K type strain sequencing project: providing services to taxonomists for standard genome sequencing and annotation.</title>
        <authorList>
            <consortium name="The Broad Institute Genomics Platform"/>
            <consortium name="The Broad Institute Genome Sequencing Center for Infectious Disease"/>
            <person name="Wu L."/>
            <person name="Ma J."/>
        </authorList>
    </citation>
    <scope>NUCLEOTIDE SEQUENCE [LARGE SCALE GENOMIC DNA]</scope>
    <source>
        <strain evidence="10">JCM 18541</strain>
    </source>
</reference>
<dbReference type="SMART" id="SM00382">
    <property type="entry name" value="AAA"/>
    <property type="match status" value="1"/>
</dbReference>